<comment type="caution">
    <text evidence="2">The sequence shown here is derived from an EMBL/GenBank/DDBJ whole genome shotgun (WGS) entry which is preliminary data.</text>
</comment>
<dbReference type="PANTHER" id="PTHR10656">
    <property type="entry name" value="CELL FATE DETERMINING PROTEIN MAB21-RELATED"/>
    <property type="match status" value="1"/>
</dbReference>
<dbReference type="InterPro" id="IPR024810">
    <property type="entry name" value="MAB21L/cGLR"/>
</dbReference>
<feature type="domain" description="Mab-21-like HhH/H2TH-like" evidence="1">
    <location>
        <begin position="238"/>
        <end position="316"/>
    </location>
</feature>
<dbReference type="Proteomes" id="UP000828390">
    <property type="component" value="Unassembled WGS sequence"/>
</dbReference>
<gene>
    <name evidence="2" type="ORF">DPMN_146075</name>
</gene>
<reference evidence="2" key="2">
    <citation type="submission" date="2020-11" db="EMBL/GenBank/DDBJ databases">
        <authorList>
            <person name="McCartney M.A."/>
            <person name="Auch B."/>
            <person name="Kono T."/>
            <person name="Mallez S."/>
            <person name="Becker A."/>
            <person name="Gohl D.M."/>
            <person name="Silverstein K.A.T."/>
            <person name="Koren S."/>
            <person name="Bechman K.B."/>
            <person name="Herman A."/>
            <person name="Abrahante J.E."/>
            <person name="Garbe J."/>
        </authorList>
    </citation>
    <scope>NUCLEOTIDE SEQUENCE</scope>
    <source>
        <strain evidence="2">Duluth1</strain>
        <tissue evidence="2">Whole animal</tissue>
    </source>
</reference>
<evidence type="ECO:0000259" key="1">
    <source>
        <dbReference type="Pfam" id="PF20266"/>
    </source>
</evidence>
<name>A0A9D4F580_DREPO</name>
<proteinExistence type="predicted"/>
<dbReference type="SMART" id="SM01265">
    <property type="entry name" value="Mab-21"/>
    <property type="match status" value="1"/>
</dbReference>
<evidence type="ECO:0000313" key="3">
    <source>
        <dbReference type="Proteomes" id="UP000828390"/>
    </source>
</evidence>
<dbReference type="InterPro" id="IPR046906">
    <property type="entry name" value="Mab-21_HhH/H2TH-like"/>
</dbReference>
<dbReference type="AlphaFoldDB" id="A0A9D4F580"/>
<protein>
    <recommendedName>
        <fullName evidence="1">Mab-21-like HhH/H2TH-like domain-containing protein</fullName>
    </recommendedName>
</protein>
<reference evidence="2" key="1">
    <citation type="journal article" date="2019" name="bioRxiv">
        <title>The Genome of the Zebra Mussel, Dreissena polymorpha: A Resource for Invasive Species Research.</title>
        <authorList>
            <person name="McCartney M.A."/>
            <person name="Auch B."/>
            <person name="Kono T."/>
            <person name="Mallez S."/>
            <person name="Zhang Y."/>
            <person name="Obille A."/>
            <person name="Becker A."/>
            <person name="Abrahante J.E."/>
            <person name="Garbe J."/>
            <person name="Badalamenti J.P."/>
            <person name="Herman A."/>
            <person name="Mangelson H."/>
            <person name="Liachko I."/>
            <person name="Sullivan S."/>
            <person name="Sone E.D."/>
            <person name="Koren S."/>
            <person name="Silverstein K.A.T."/>
            <person name="Beckman K.B."/>
            <person name="Gohl D.M."/>
        </authorList>
    </citation>
    <scope>NUCLEOTIDE SEQUENCE</scope>
    <source>
        <strain evidence="2">Duluth1</strain>
        <tissue evidence="2">Whole animal</tissue>
    </source>
</reference>
<sequence>MTWLGYGEEIRRGRVEKYREYDSVCTPIARGYFTQTTVGSKGEGLTCFLENDVDFLYVMNDVLCVEADIDLQTIPDNFHLFRMDTRIHPGHCILLQERPSQNCLDIITRSLCCNAHGDILLSSVLWKDNVAQAFSYSPKSVQQQITGPSIPDTHIGILHVDKVFGLHCRCPSILKEWAARPRCWPQPVVVQKVVSLGAYATPVGVKGSELNYVEWRICFNTGEAELVNNLNDTQVKVYVLLKMILKEMIKPTNKEIASYVLKNIVLWQAENTPQTNVHARNLCHWLHDGLRELRTVIEKKSLRYYMIPERNLMANCGLDVAQQRKWVADITDMLEEGPRVILRLVKIRRAIIASPQQMLRFSETRMWLDFLQLESLIRMKQCDNEKLRRDSDYILNAIKRRRNDILIDVALRMYQEGSSLSKDLYVRIIQ</sequence>
<accession>A0A9D4F580</accession>
<dbReference type="EMBL" id="JAIWYP010000007">
    <property type="protein sequence ID" value="KAH3792579.1"/>
    <property type="molecule type" value="Genomic_DNA"/>
</dbReference>
<dbReference type="Gene3D" id="1.10.1410.40">
    <property type="match status" value="1"/>
</dbReference>
<evidence type="ECO:0000313" key="2">
    <source>
        <dbReference type="EMBL" id="KAH3792579.1"/>
    </source>
</evidence>
<dbReference type="Pfam" id="PF20266">
    <property type="entry name" value="Mab-21_C"/>
    <property type="match status" value="1"/>
</dbReference>
<keyword evidence="3" id="KW-1185">Reference proteome</keyword>
<organism evidence="2 3">
    <name type="scientific">Dreissena polymorpha</name>
    <name type="common">Zebra mussel</name>
    <name type="synonym">Mytilus polymorpha</name>
    <dbReference type="NCBI Taxonomy" id="45954"/>
    <lineage>
        <taxon>Eukaryota</taxon>
        <taxon>Metazoa</taxon>
        <taxon>Spiralia</taxon>
        <taxon>Lophotrochozoa</taxon>
        <taxon>Mollusca</taxon>
        <taxon>Bivalvia</taxon>
        <taxon>Autobranchia</taxon>
        <taxon>Heteroconchia</taxon>
        <taxon>Euheterodonta</taxon>
        <taxon>Imparidentia</taxon>
        <taxon>Neoheterodontei</taxon>
        <taxon>Myida</taxon>
        <taxon>Dreissenoidea</taxon>
        <taxon>Dreissenidae</taxon>
        <taxon>Dreissena</taxon>
    </lineage>
</organism>
<dbReference type="PANTHER" id="PTHR10656:SF69">
    <property type="entry name" value="MAB-21-LIKE HHH_H2TH-LIKE DOMAIN-CONTAINING PROTEIN"/>
    <property type="match status" value="1"/>
</dbReference>